<accession>A0A495IJQ7</accession>
<dbReference type="Proteomes" id="UP000280008">
    <property type="component" value="Unassembled WGS sequence"/>
</dbReference>
<gene>
    <name evidence="3" type="ORF">C8E83_3183</name>
</gene>
<comment type="caution">
    <text evidence="3">The sequence shown here is derived from an EMBL/GenBank/DDBJ whole genome shotgun (WGS) entry which is preliminary data.</text>
</comment>
<evidence type="ECO:0000256" key="2">
    <source>
        <dbReference type="SAM" id="Phobius"/>
    </source>
</evidence>
<keyword evidence="2" id="KW-0812">Transmembrane</keyword>
<organism evidence="3 4">
    <name type="scientific">Frondihabitans australicus</name>
    <dbReference type="NCBI Taxonomy" id="386892"/>
    <lineage>
        <taxon>Bacteria</taxon>
        <taxon>Bacillati</taxon>
        <taxon>Actinomycetota</taxon>
        <taxon>Actinomycetes</taxon>
        <taxon>Micrococcales</taxon>
        <taxon>Microbacteriaceae</taxon>
        <taxon>Frondihabitans</taxon>
    </lineage>
</organism>
<proteinExistence type="predicted"/>
<evidence type="ECO:0000256" key="1">
    <source>
        <dbReference type="SAM" id="MobiDB-lite"/>
    </source>
</evidence>
<dbReference type="RefSeq" id="WP_121370900.1">
    <property type="nucleotide sequence ID" value="NZ_RBKS01000001.1"/>
</dbReference>
<keyword evidence="2" id="KW-0472">Membrane</keyword>
<protein>
    <submittedName>
        <fullName evidence="3">Uncharacterized protein DUF3105</fullName>
    </submittedName>
</protein>
<feature type="region of interest" description="Disordered" evidence="1">
    <location>
        <begin position="60"/>
        <end position="82"/>
    </location>
</feature>
<keyword evidence="2" id="KW-1133">Transmembrane helix</keyword>
<dbReference type="AlphaFoldDB" id="A0A495IJQ7"/>
<dbReference type="EMBL" id="RBKS01000001">
    <property type="protein sequence ID" value="RKR76019.1"/>
    <property type="molecule type" value="Genomic_DNA"/>
</dbReference>
<feature type="region of interest" description="Disordered" evidence="1">
    <location>
        <begin position="1"/>
        <end position="20"/>
    </location>
</feature>
<sequence>MVSKAEQAARRRAKVEEFRRQQERQQRRRLIFILAGAVATAIVIVIIFLGADGRFGGGWSKPASTSAASQQIIPSKPDGTTTTTQAAVTKVANTTGIDGVVAYDTEGWPGNGDAHKGALEHDHVTGPVTYSITPPVGGPHNAIWMNAGVYTKPVPTERAVHNLEHGAVWITYDPDLSASQVKKLTAFVGKQTMIPESEQTAGQENRYMDLSPWASNDLPSKIVISAWGYQLQVSSASDPRLQKFVDTFRHNPKYTPEYGAPVDGVPINTGGRPAKFGSLKANPPGTATD</sequence>
<evidence type="ECO:0000313" key="4">
    <source>
        <dbReference type="Proteomes" id="UP000280008"/>
    </source>
</evidence>
<dbReference type="Pfam" id="PF11303">
    <property type="entry name" value="DUF3105"/>
    <property type="match status" value="1"/>
</dbReference>
<feature type="compositionally biased region" description="Polar residues" evidence="1">
    <location>
        <begin position="62"/>
        <end position="73"/>
    </location>
</feature>
<feature type="transmembrane region" description="Helical" evidence="2">
    <location>
        <begin position="30"/>
        <end position="51"/>
    </location>
</feature>
<name>A0A495IJQ7_9MICO</name>
<keyword evidence="4" id="KW-1185">Reference proteome</keyword>
<reference evidence="3 4" key="1">
    <citation type="submission" date="2018-10" db="EMBL/GenBank/DDBJ databases">
        <title>Sequencing the genomes of 1000 actinobacteria strains.</title>
        <authorList>
            <person name="Klenk H.-P."/>
        </authorList>
    </citation>
    <scope>NUCLEOTIDE SEQUENCE [LARGE SCALE GENOMIC DNA]</scope>
    <source>
        <strain evidence="3 4">DSM 17894</strain>
    </source>
</reference>
<feature type="region of interest" description="Disordered" evidence="1">
    <location>
        <begin position="255"/>
        <end position="289"/>
    </location>
</feature>
<dbReference type="InterPro" id="IPR021454">
    <property type="entry name" value="DUF3105"/>
</dbReference>
<dbReference type="OrthoDB" id="164831at2"/>
<evidence type="ECO:0000313" key="3">
    <source>
        <dbReference type="EMBL" id="RKR76019.1"/>
    </source>
</evidence>